<name>A0A4Y2P4P7_ARAVE</name>
<dbReference type="Proteomes" id="UP000499080">
    <property type="component" value="Unassembled WGS sequence"/>
</dbReference>
<gene>
    <name evidence="1" type="ORF">AVEN_2929_1</name>
</gene>
<keyword evidence="2" id="KW-1185">Reference proteome</keyword>
<reference evidence="1 2" key="1">
    <citation type="journal article" date="2019" name="Sci. Rep.">
        <title>Orb-weaving spider Araneus ventricosus genome elucidates the spidroin gene catalogue.</title>
        <authorList>
            <person name="Kono N."/>
            <person name="Nakamura H."/>
            <person name="Ohtoshi R."/>
            <person name="Moran D.A.P."/>
            <person name="Shinohara A."/>
            <person name="Yoshida Y."/>
            <person name="Fujiwara M."/>
            <person name="Mori M."/>
            <person name="Tomita M."/>
            <person name="Arakawa K."/>
        </authorList>
    </citation>
    <scope>NUCLEOTIDE SEQUENCE [LARGE SCALE GENOMIC DNA]</scope>
</reference>
<proteinExistence type="predicted"/>
<comment type="caution">
    <text evidence="1">The sequence shown here is derived from an EMBL/GenBank/DDBJ whole genome shotgun (WGS) entry which is preliminary data.</text>
</comment>
<dbReference type="EMBL" id="BGPR01010576">
    <property type="protein sequence ID" value="GBN46868.1"/>
    <property type="molecule type" value="Genomic_DNA"/>
</dbReference>
<accession>A0A4Y2P4P7</accession>
<protein>
    <submittedName>
        <fullName evidence="1">Uncharacterized protein</fullName>
    </submittedName>
</protein>
<sequence length="117" mass="13280">MMMKSAGSQHLEFLKSRSGVLSRMPKYYRTAECPFPRVAIQDGVHVPNINFGCSVNRDDPDAWRYIMGQEVKNDIDELGEKQRQELSTEDLTEFSMCFTARSCGGELVIREKGGNNK</sequence>
<dbReference type="AlphaFoldDB" id="A0A4Y2P4P7"/>
<evidence type="ECO:0000313" key="1">
    <source>
        <dbReference type="EMBL" id="GBN46868.1"/>
    </source>
</evidence>
<evidence type="ECO:0000313" key="2">
    <source>
        <dbReference type="Proteomes" id="UP000499080"/>
    </source>
</evidence>
<organism evidence="1 2">
    <name type="scientific">Araneus ventricosus</name>
    <name type="common">Orbweaver spider</name>
    <name type="synonym">Epeira ventricosa</name>
    <dbReference type="NCBI Taxonomy" id="182803"/>
    <lineage>
        <taxon>Eukaryota</taxon>
        <taxon>Metazoa</taxon>
        <taxon>Ecdysozoa</taxon>
        <taxon>Arthropoda</taxon>
        <taxon>Chelicerata</taxon>
        <taxon>Arachnida</taxon>
        <taxon>Araneae</taxon>
        <taxon>Araneomorphae</taxon>
        <taxon>Entelegynae</taxon>
        <taxon>Araneoidea</taxon>
        <taxon>Araneidae</taxon>
        <taxon>Araneus</taxon>
    </lineage>
</organism>